<dbReference type="Gene3D" id="3.40.50.11820">
    <property type="match status" value="1"/>
</dbReference>
<evidence type="ECO:0000256" key="4">
    <source>
        <dbReference type="ARBA" id="ARBA00022679"/>
    </source>
</evidence>
<dbReference type="InterPro" id="IPR043148">
    <property type="entry name" value="TagF_C"/>
</dbReference>
<dbReference type="PANTHER" id="PTHR37316:SF2">
    <property type="entry name" value="TEICHOIC ACID RIBITOL-PHOSPHATE POLYMERASE TARK"/>
    <property type="match status" value="1"/>
</dbReference>
<sequence>MMKRFFNIYKDNNYIKINLLFFKLTIKNNKYIIKKLENEINNYKERNYSILKEIKEFVSKYNLHTNKIIFFDTDIEISKYIINYFPNSKIIKGDFHFNILNNNINDIIDILTAKIIVTSSESSIFNYLFEDQILINIWHASGAFKRFGKHSKSYNNTKVNKNHYVITSSEKIIPFYAEAFELPKDNIIPLGQIRTDIFFNKIYLEELKKNFFNKYPNLRNKKIYLYVPTFREKNNNIISFFNFDLFKLSRLMNKDEVFLYKLHPAVINIIDSNNTNTITNLKEINNNILDMSNEDIMSLLVVSDVILTDYSSAFMEGLLLNKPCVFTSNDIDEYERGFYINYRKDLPGEIVESNKAKTLLTSLRKASINHKNYEKFKEYHLGSCDGHSIERVVNFIKTFIDNN</sequence>
<keyword evidence="5" id="KW-0777">Teichoic acid biosynthesis</keyword>
<dbReference type="AlphaFoldDB" id="A0A5C8EGP6"/>
<dbReference type="GO" id="GO:0019350">
    <property type="term" value="P:teichoic acid biosynthetic process"/>
    <property type="evidence" value="ECO:0007669"/>
    <property type="project" value="UniProtKB-KW"/>
</dbReference>
<accession>A0A5C8EGP6</accession>
<dbReference type="InterPro" id="IPR043149">
    <property type="entry name" value="TagF_N"/>
</dbReference>
<dbReference type="Gene3D" id="3.40.50.12580">
    <property type="match status" value="1"/>
</dbReference>
<evidence type="ECO:0000313" key="8">
    <source>
        <dbReference type="EMBL" id="TXJ35250.1"/>
    </source>
</evidence>
<evidence type="ECO:0000256" key="5">
    <source>
        <dbReference type="ARBA" id="ARBA00022944"/>
    </source>
</evidence>
<dbReference type="SUPFAM" id="SSF53756">
    <property type="entry name" value="UDP-Glycosyltransferase/glycogen phosphorylase"/>
    <property type="match status" value="1"/>
</dbReference>
<dbReference type="Proteomes" id="UP000323176">
    <property type="component" value="Unassembled WGS sequence"/>
</dbReference>
<proteinExistence type="inferred from homology"/>
<evidence type="ECO:0000256" key="2">
    <source>
        <dbReference type="ARBA" id="ARBA00010488"/>
    </source>
</evidence>
<protein>
    <recommendedName>
        <fullName evidence="10">CDP-glycerol:poly(Glycerophosphate) glycerophosphotransferase</fullName>
    </recommendedName>
</protein>
<evidence type="ECO:0000256" key="6">
    <source>
        <dbReference type="ARBA" id="ARBA00023136"/>
    </source>
</evidence>
<feature type="coiled-coil region" evidence="7">
    <location>
        <begin position="26"/>
        <end position="53"/>
    </location>
</feature>
<organism evidence="8 9">
    <name type="scientific">Brachyspira pilosicoli</name>
    <name type="common">Serpulina pilosicoli</name>
    <dbReference type="NCBI Taxonomy" id="52584"/>
    <lineage>
        <taxon>Bacteria</taxon>
        <taxon>Pseudomonadati</taxon>
        <taxon>Spirochaetota</taxon>
        <taxon>Spirochaetia</taxon>
        <taxon>Brachyspirales</taxon>
        <taxon>Brachyspiraceae</taxon>
        <taxon>Brachyspira</taxon>
    </lineage>
</organism>
<evidence type="ECO:0000313" key="9">
    <source>
        <dbReference type="Proteomes" id="UP000323176"/>
    </source>
</evidence>
<dbReference type="GO" id="GO:0005886">
    <property type="term" value="C:plasma membrane"/>
    <property type="evidence" value="ECO:0007669"/>
    <property type="project" value="UniProtKB-SubCell"/>
</dbReference>
<dbReference type="InterPro" id="IPR007554">
    <property type="entry name" value="Glycerophosphate_synth"/>
</dbReference>
<dbReference type="PANTHER" id="PTHR37316">
    <property type="entry name" value="TEICHOIC ACID GLYCEROL-PHOSPHATE PRIMASE"/>
    <property type="match status" value="1"/>
</dbReference>
<reference evidence="8 9" key="1">
    <citation type="journal article" date="1992" name="Lakartidningen">
        <title>[Penicillin V and not amoxicillin is the first choice preparation in acute otitis].</title>
        <authorList>
            <person name="Kamme C."/>
            <person name="Lundgren K."/>
            <person name="Prellner K."/>
        </authorList>
    </citation>
    <scope>NUCLEOTIDE SEQUENCE [LARGE SCALE GENOMIC DNA]</scope>
    <source>
        <strain evidence="8 9">PC5538III-hc</strain>
    </source>
</reference>
<comment type="similarity">
    <text evidence="2">Belongs to the CDP-glycerol glycerophosphotransferase family.</text>
</comment>
<keyword evidence="3" id="KW-1003">Cell membrane</keyword>
<comment type="subcellular location">
    <subcellularLocation>
        <location evidence="1">Cell membrane</location>
        <topology evidence="1">Peripheral membrane protein</topology>
    </subcellularLocation>
</comment>
<dbReference type="EMBL" id="SAXY01000078">
    <property type="protein sequence ID" value="TXJ35250.1"/>
    <property type="molecule type" value="Genomic_DNA"/>
</dbReference>
<dbReference type="Pfam" id="PF04464">
    <property type="entry name" value="Glyphos_transf"/>
    <property type="match status" value="1"/>
</dbReference>
<dbReference type="InterPro" id="IPR051612">
    <property type="entry name" value="Teichoic_Acid_Biosynth"/>
</dbReference>
<evidence type="ECO:0000256" key="3">
    <source>
        <dbReference type="ARBA" id="ARBA00022475"/>
    </source>
</evidence>
<evidence type="ECO:0000256" key="7">
    <source>
        <dbReference type="SAM" id="Coils"/>
    </source>
</evidence>
<gene>
    <name evidence="8" type="ORF">EPJ72_12655</name>
</gene>
<name>A0A5C8EGP6_BRAPL</name>
<evidence type="ECO:0008006" key="10">
    <source>
        <dbReference type="Google" id="ProtNLM"/>
    </source>
</evidence>
<dbReference type="GO" id="GO:0047355">
    <property type="term" value="F:CDP-glycerol glycerophosphotransferase activity"/>
    <property type="evidence" value="ECO:0007669"/>
    <property type="project" value="InterPro"/>
</dbReference>
<comment type="caution">
    <text evidence="8">The sequence shown here is derived from an EMBL/GenBank/DDBJ whole genome shotgun (WGS) entry which is preliminary data.</text>
</comment>
<dbReference type="OrthoDB" id="9811865at2"/>
<keyword evidence="7" id="KW-0175">Coiled coil</keyword>
<evidence type="ECO:0000256" key="1">
    <source>
        <dbReference type="ARBA" id="ARBA00004202"/>
    </source>
</evidence>
<keyword evidence="6" id="KW-0472">Membrane</keyword>
<keyword evidence="4" id="KW-0808">Transferase</keyword>